<protein>
    <submittedName>
        <fullName evidence="2">CHAD domain-containing protein</fullName>
    </submittedName>
</protein>
<dbReference type="Pfam" id="PF01928">
    <property type="entry name" value="CYTH"/>
    <property type="match status" value="1"/>
</dbReference>
<dbReference type="PROSITE" id="PS51708">
    <property type="entry name" value="CHAD"/>
    <property type="match status" value="1"/>
</dbReference>
<proteinExistence type="predicted"/>
<evidence type="ECO:0000313" key="2">
    <source>
        <dbReference type="EMBL" id="QLH13146.1"/>
    </source>
</evidence>
<dbReference type="Pfam" id="PF05235">
    <property type="entry name" value="CHAD"/>
    <property type="match status" value="1"/>
</dbReference>
<dbReference type="InterPro" id="IPR023577">
    <property type="entry name" value="CYTH_domain"/>
</dbReference>
<feature type="domain" description="CHAD" evidence="1">
    <location>
        <begin position="223"/>
        <end position="495"/>
    </location>
</feature>
<dbReference type="Gene3D" id="1.40.20.10">
    <property type="entry name" value="CHAD domain"/>
    <property type="match status" value="1"/>
</dbReference>
<dbReference type="SMART" id="SM01118">
    <property type="entry name" value="CYTH"/>
    <property type="match status" value="1"/>
</dbReference>
<dbReference type="InterPro" id="IPR033469">
    <property type="entry name" value="CYTH-like_dom_sf"/>
</dbReference>
<gene>
    <name evidence="2" type="ORF">HYQ43_02260</name>
</gene>
<name>A0A7H9BPW9_PARPN</name>
<dbReference type="EMBL" id="CP058689">
    <property type="protein sequence ID" value="QLH13146.1"/>
    <property type="molecule type" value="Genomic_DNA"/>
</dbReference>
<accession>A0A7H9BPW9</accession>
<reference evidence="2 3" key="1">
    <citation type="submission" date="2020-07" db="EMBL/GenBank/DDBJ databases">
        <title>The complete genome of Paracoccus pantotrophus ACCC 10489.</title>
        <authorList>
            <person name="Si Y."/>
        </authorList>
    </citation>
    <scope>NUCLEOTIDE SEQUENCE [LARGE SCALE GENOMIC DNA]</scope>
    <source>
        <strain evidence="2 3">ACCC10489</strain>
    </source>
</reference>
<dbReference type="Proteomes" id="UP000509322">
    <property type="component" value="Chromosome 1"/>
</dbReference>
<dbReference type="RefSeq" id="WP_051419848.1">
    <property type="nucleotide sequence ID" value="NZ_CP038206.1"/>
</dbReference>
<dbReference type="SUPFAM" id="SSF55154">
    <property type="entry name" value="CYTH-like phosphatases"/>
    <property type="match status" value="1"/>
</dbReference>
<dbReference type="Gene3D" id="2.40.320.10">
    <property type="entry name" value="Hypothetical Protein Pfu-838710-001"/>
    <property type="match status" value="1"/>
</dbReference>
<sequence>MPQQKTMVSVPELMLEIAPDAAEALRASDLLPGEPAVLPVRATYFDTPDRDLATAGFTLSLTEGEGEGESEGETARVQTVRATGSTADLFVLPEWRQPVAGDRPVLDERTPLCTLPPAKIAEIGPLFGLRLRRQLWTLSWQGADIELALDRGEVTAADRRSARCELRLALRDGAPAALYALARRLDEIAPLRLGVLTEADHGFRLLGPVLHMHKAAPVALHRDMVAAEGFRAIGAACLRQFRLNEPLVDPANPEAVHQARVALRRLRSAFAIFRPMLQDETGPRLNRETRWLAGVLGEARDLDVLRMRCRPEALRARLEPARMAAYDQARGMLESRRARLLMLDLAEYLAIGPWTMQPSGAEIRGLPLREYASAALDRLRRKVKKDGIGLADVDDETRHELRKDAKKLRYAAEFFAPLYAEKRRRRRAARFLAALEALQDRMGALNDLAAAPALVERLGLAGDPAAAAILGTDRDKRNLIEAAAEAHEAFVDAKRFWR</sequence>
<dbReference type="SMART" id="SM00880">
    <property type="entry name" value="CHAD"/>
    <property type="match status" value="1"/>
</dbReference>
<dbReference type="PANTHER" id="PTHR39339">
    <property type="entry name" value="SLR1444 PROTEIN"/>
    <property type="match status" value="1"/>
</dbReference>
<dbReference type="PANTHER" id="PTHR39339:SF1">
    <property type="entry name" value="CHAD DOMAIN-CONTAINING PROTEIN"/>
    <property type="match status" value="1"/>
</dbReference>
<organism evidence="2 3">
    <name type="scientific">Paracoccus pantotrophus</name>
    <name type="common">Thiosphaera pantotropha</name>
    <dbReference type="NCBI Taxonomy" id="82367"/>
    <lineage>
        <taxon>Bacteria</taxon>
        <taxon>Pseudomonadati</taxon>
        <taxon>Pseudomonadota</taxon>
        <taxon>Alphaproteobacteria</taxon>
        <taxon>Rhodobacterales</taxon>
        <taxon>Paracoccaceae</taxon>
        <taxon>Paracoccus</taxon>
    </lineage>
</organism>
<dbReference type="AlphaFoldDB" id="A0A7H9BPW9"/>
<evidence type="ECO:0000259" key="1">
    <source>
        <dbReference type="PROSITE" id="PS51708"/>
    </source>
</evidence>
<dbReference type="InterPro" id="IPR038186">
    <property type="entry name" value="CHAD_dom_sf"/>
</dbReference>
<dbReference type="InterPro" id="IPR007899">
    <property type="entry name" value="CHAD_dom"/>
</dbReference>
<dbReference type="CDD" id="cd07756">
    <property type="entry name" value="CYTH-like_Pase_CHAD"/>
    <property type="match status" value="1"/>
</dbReference>
<evidence type="ECO:0000313" key="3">
    <source>
        <dbReference type="Proteomes" id="UP000509322"/>
    </source>
</evidence>